<reference evidence="2" key="1">
    <citation type="journal article" date="2011" name="PLoS Biol.">
        <title>Gene gain and loss during evolution of obligate parasitism in the white rust pathogen of Arabidopsis thaliana.</title>
        <authorList>
            <person name="Kemen E."/>
            <person name="Gardiner A."/>
            <person name="Schultz-Larsen T."/>
            <person name="Kemen A.C."/>
            <person name="Balmuth A.L."/>
            <person name="Robert-Seilaniantz A."/>
            <person name="Bailey K."/>
            <person name="Holub E."/>
            <person name="Studholme D.J."/>
            <person name="Maclean D."/>
            <person name="Jones J.D."/>
        </authorList>
    </citation>
    <scope>NUCLEOTIDE SEQUENCE</scope>
</reference>
<gene>
    <name evidence="2" type="primary">AlNc14C361G10994</name>
    <name evidence="2" type="ORF">ALNC14_123980</name>
</gene>
<name>F0WXQ8_9STRA</name>
<sequence>MKVTLFHCIVVAFWRFGCYAENLDSLYISATTGQYEKCQHCLLVYAGAIHVEETEEAVQDNYILNYWVVGAPKLFAANLMRCISERECYNLKIKTSNALISTEGIGGIFSQLPPINRPTETDVSAKQTLSVTPVGTSNETRADLPVEIEHMNHSGLKRNEQEPEEVCLYGKIAFSTPTCEQCLRTKSGSGIFEKYVLLQREGFSFVYVIKTSDSKSLLKFCHRWKFCRAASAVLSNNLCKLFKHKVSSQVDQSGNIPKVHGTFMENFKIFPSNNATPRRKASYEEQLQEIDLSTRCLSTTKVFHKGRPHCWRCLASVYEGIVILGRVEGNNKENQRFIITLLTDKQFLLESNPCSSSCGTFAIPTDCMLDADHVSRLNPTNNIVKWMERQEQAQQDSHVSTLKSGCLLVRHEKATSKCHKRFPNNILWTLSPVSFLVLLSTISEISYSWKTDDKFDCEHLELMPHIMCDYEMNRMKNNLDLNNLPDGNEGSPPVSDTNSRPVYVANVVVINWTALDPDNVEEVTAFGNCFICLARKRKVVLISVNKRYLWMVDSGSLPNCKACDGRVTFGPQFPYNQYLRQIPVRDAIIITDTSEEEQKRPRLDELGLNEAFDEDLTRLNQETDEFRRRSKRVKALHQ</sequence>
<dbReference type="EMBL" id="FR824406">
    <property type="protein sequence ID" value="CCA26254.1"/>
    <property type="molecule type" value="Genomic_DNA"/>
</dbReference>
<dbReference type="AlphaFoldDB" id="F0WXQ8"/>
<organism evidence="2">
    <name type="scientific">Albugo laibachii Nc14</name>
    <dbReference type="NCBI Taxonomy" id="890382"/>
    <lineage>
        <taxon>Eukaryota</taxon>
        <taxon>Sar</taxon>
        <taxon>Stramenopiles</taxon>
        <taxon>Oomycota</taxon>
        <taxon>Peronosporomycetes</taxon>
        <taxon>Albuginales</taxon>
        <taxon>Albuginaceae</taxon>
        <taxon>Albugo</taxon>
    </lineage>
</organism>
<proteinExistence type="predicted"/>
<feature type="signal peptide" evidence="1">
    <location>
        <begin position="1"/>
        <end position="20"/>
    </location>
</feature>
<feature type="chain" id="PRO_5003259645" evidence="1">
    <location>
        <begin position="21"/>
        <end position="638"/>
    </location>
</feature>
<accession>F0WXQ8</accession>
<protein>
    <submittedName>
        <fullName evidence="2">AlNc14C361G10994 protein</fullName>
    </submittedName>
</protein>
<keyword evidence="1" id="KW-0732">Signal</keyword>
<evidence type="ECO:0000313" key="2">
    <source>
        <dbReference type="EMBL" id="CCA26254.1"/>
    </source>
</evidence>
<dbReference type="HOGENOM" id="CLU_028942_0_0_1"/>
<reference evidence="2" key="2">
    <citation type="submission" date="2011-02" db="EMBL/GenBank/DDBJ databases">
        <authorList>
            <person name="MacLean D."/>
        </authorList>
    </citation>
    <scope>NUCLEOTIDE SEQUENCE</scope>
</reference>
<evidence type="ECO:0000256" key="1">
    <source>
        <dbReference type="SAM" id="SignalP"/>
    </source>
</evidence>